<reference evidence="1 2" key="1">
    <citation type="journal article" date="2014" name="Genome Biol. Evol.">
        <title>The secreted proteins of Achlya hypogyna and Thraustotheca clavata identify the ancestral oomycete secretome and reveal gene acquisitions by horizontal gene transfer.</title>
        <authorList>
            <person name="Misner I."/>
            <person name="Blouin N."/>
            <person name="Leonard G."/>
            <person name="Richards T.A."/>
            <person name="Lane C.E."/>
        </authorList>
    </citation>
    <scope>NUCLEOTIDE SEQUENCE [LARGE SCALE GENOMIC DNA]</scope>
    <source>
        <strain evidence="1 2">ATCC 34112</strain>
    </source>
</reference>
<dbReference type="EMBL" id="JNBS01003910">
    <property type="protein sequence ID" value="OQR85081.1"/>
    <property type="molecule type" value="Genomic_DNA"/>
</dbReference>
<accession>A0A1V9YH99</accession>
<evidence type="ECO:0000313" key="1">
    <source>
        <dbReference type="EMBL" id="OQR85081.1"/>
    </source>
</evidence>
<dbReference type="AlphaFoldDB" id="A0A1V9YH99"/>
<sequence>MPTVTAYLLPKPAPKPSLVGRRGLVLAMATVALLGCGYVTTEAILPPWLHGDTGPIPYVVPAACVFDDGDRIALQADTGKFIARCNNCLNNGTDVAFVLAPSVQGHPSTIWKVFNTGRLGTLALQADSGKFLARCNDCATPAAYIDVDHWSQGSFAQWTCVLANDGRIALRADTGKYLARDNEVDSSLPHNAALIHEDDWSKAWAQWAVDRLPVSAACTFNDGEIIGLQADTGNYMARCSDCLPNAKFPDVVFAQSSTLEPWAVYNTGNGKLALQSASGKYLTREYKVVPGASAVDQAFTSISDFSSHPWAEFTCVDLSNGKIALEADTGKFVARCANCLPESTDSVAMDCENPKDDAGAQWTVVRSA</sequence>
<evidence type="ECO:0000313" key="2">
    <source>
        <dbReference type="Proteomes" id="UP000243217"/>
    </source>
</evidence>
<dbReference type="SUPFAM" id="SSF50405">
    <property type="entry name" value="Actin-crosslinking proteins"/>
    <property type="match status" value="2"/>
</dbReference>
<gene>
    <name evidence="1" type="ORF">THRCLA_10789</name>
</gene>
<dbReference type="Gene3D" id="2.80.10.50">
    <property type="match status" value="2"/>
</dbReference>
<organism evidence="1 2">
    <name type="scientific">Thraustotheca clavata</name>
    <dbReference type="NCBI Taxonomy" id="74557"/>
    <lineage>
        <taxon>Eukaryota</taxon>
        <taxon>Sar</taxon>
        <taxon>Stramenopiles</taxon>
        <taxon>Oomycota</taxon>
        <taxon>Saprolegniomycetes</taxon>
        <taxon>Saprolegniales</taxon>
        <taxon>Achlyaceae</taxon>
        <taxon>Thraustotheca</taxon>
    </lineage>
</organism>
<comment type="caution">
    <text evidence="1">The sequence shown here is derived from an EMBL/GenBank/DDBJ whole genome shotgun (WGS) entry which is preliminary data.</text>
</comment>
<dbReference type="Proteomes" id="UP000243217">
    <property type="component" value="Unassembled WGS sequence"/>
</dbReference>
<protein>
    <submittedName>
        <fullName evidence="1">Uncharacterized protein</fullName>
    </submittedName>
</protein>
<keyword evidence="2" id="KW-1185">Reference proteome</keyword>
<dbReference type="OrthoDB" id="57822at2759"/>
<dbReference type="InterPro" id="IPR008999">
    <property type="entry name" value="Actin-crosslinking"/>
</dbReference>
<name>A0A1V9YH99_9STRA</name>
<proteinExistence type="predicted"/>
<dbReference type="CDD" id="cd00257">
    <property type="entry name" value="beta-trefoil_FSCN-like"/>
    <property type="match status" value="2"/>
</dbReference>